<evidence type="ECO:0000313" key="5">
    <source>
        <dbReference type="Proteomes" id="UP001195483"/>
    </source>
</evidence>
<gene>
    <name evidence="4" type="ORF">CHS0354_026648</name>
</gene>
<proteinExistence type="predicted"/>
<keyword evidence="5" id="KW-1185">Reference proteome</keyword>
<feature type="domain" description="Ig-like" evidence="3">
    <location>
        <begin position="371"/>
        <end position="419"/>
    </location>
</feature>
<dbReference type="Proteomes" id="UP001195483">
    <property type="component" value="Unassembled WGS sequence"/>
</dbReference>
<reference evidence="4" key="2">
    <citation type="journal article" date="2021" name="Genome Biol. Evol.">
        <title>Developing a high-quality reference genome for a parasitic bivalve with doubly uniparental inheritance (Bivalvia: Unionida).</title>
        <authorList>
            <person name="Smith C.H."/>
        </authorList>
    </citation>
    <scope>NUCLEOTIDE SEQUENCE</scope>
    <source>
        <strain evidence="4">CHS0354</strain>
        <tissue evidence="4">Mantle</tissue>
    </source>
</reference>
<comment type="caution">
    <text evidence="4">The sequence shown here is derived from an EMBL/GenBank/DDBJ whole genome shotgun (WGS) entry which is preliminary data.</text>
</comment>
<dbReference type="SMART" id="SM00409">
    <property type="entry name" value="IG"/>
    <property type="match status" value="1"/>
</dbReference>
<dbReference type="Pfam" id="PF00059">
    <property type="entry name" value="Lectin_C"/>
    <property type="match status" value="1"/>
</dbReference>
<evidence type="ECO:0000313" key="4">
    <source>
        <dbReference type="EMBL" id="KAK3600415.1"/>
    </source>
</evidence>
<dbReference type="SUPFAM" id="SSF48726">
    <property type="entry name" value="Immunoglobulin"/>
    <property type="match status" value="2"/>
</dbReference>
<feature type="domain" description="Ig-like" evidence="3">
    <location>
        <begin position="256"/>
        <end position="370"/>
    </location>
</feature>
<evidence type="ECO:0000259" key="3">
    <source>
        <dbReference type="PROSITE" id="PS50835"/>
    </source>
</evidence>
<protein>
    <submittedName>
        <fullName evidence="4">Uncharacterized protein</fullName>
    </submittedName>
</protein>
<feature type="domain" description="C-type lectin" evidence="2">
    <location>
        <begin position="49"/>
        <end position="161"/>
    </location>
</feature>
<dbReference type="InterPro" id="IPR007110">
    <property type="entry name" value="Ig-like_dom"/>
</dbReference>
<organism evidence="4 5">
    <name type="scientific">Potamilus streckersoni</name>
    <dbReference type="NCBI Taxonomy" id="2493646"/>
    <lineage>
        <taxon>Eukaryota</taxon>
        <taxon>Metazoa</taxon>
        <taxon>Spiralia</taxon>
        <taxon>Lophotrochozoa</taxon>
        <taxon>Mollusca</taxon>
        <taxon>Bivalvia</taxon>
        <taxon>Autobranchia</taxon>
        <taxon>Heteroconchia</taxon>
        <taxon>Palaeoheterodonta</taxon>
        <taxon>Unionida</taxon>
        <taxon>Unionoidea</taxon>
        <taxon>Unionidae</taxon>
        <taxon>Ambleminae</taxon>
        <taxon>Lampsilini</taxon>
        <taxon>Potamilus</taxon>
    </lineage>
</organism>
<name>A0AAE0SZB2_9BIVA</name>
<evidence type="ECO:0000259" key="2">
    <source>
        <dbReference type="PROSITE" id="PS50041"/>
    </source>
</evidence>
<feature type="signal peptide" evidence="1">
    <location>
        <begin position="1"/>
        <end position="19"/>
    </location>
</feature>
<dbReference type="InterPro" id="IPR036179">
    <property type="entry name" value="Ig-like_dom_sf"/>
</dbReference>
<dbReference type="InterPro" id="IPR016187">
    <property type="entry name" value="CTDL_fold"/>
</dbReference>
<reference evidence="4" key="1">
    <citation type="journal article" date="2021" name="Genome Biol. Evol.">
        <title>A High-Quality Reference Genome for a Parasitic Bivalve with Doubly Uniparental Inheritance (Bivalvia: Unionida).</title>
        <authorList>
            <person name="Smith C.H."/>
        </authorList>
    </citation>
    <scope>NUCLEOTIDE SEQUENCE</scope>
    <source>
        <strain evidence="4">CHS0354</strain>
    </source>
</reference>
<dbReference type="PROSITE" id="PS50041">
    <property type="entry name" value="C_TYPE_LECTIN_2"/>
    <property type="match status" value="1"/>
</dbReference>
<dbReference type="SMART" id="SM00408">
    <property type="entry name" value="IGc2"/>
    <property type="match status" value="1"/>
</dbReference>
<dbReference type="CDD" id="cd00037">
    <property type="entry name" value="CLECT"/>
    <property type="match status" value="1"/>
</dbReference>
<dbReference type="EMBL" id="JAEAOA010001592">
    <property type="protein sequence ID" value="KAK3600415.1"/>
    <property type="molecule type" value="Genomic_DNA"/>
</dbReference>
<feature type="chain" id="PRO_5042238962" evidence="1">
    <location>
        <begin position="20"/>
        <end position="419"/>
    </location>
</feature>
<sequence length="419" mass="47069">MTQGVLCIVLVVFVLIARAKYQSRLYCKDYLLTEGWRSRNSYGEKISLYHFVSSPLSNNTESESHCMQYGAKLSTAKSGEEIEFLKSLSPDISNRTVYVGLIRNALVNMAWTWNDDDFAAEIIFNTGFPQKGHNCGCIYCYKDSCGLVSSQCDVKREFFCKYTVVSEILIASILADFRDIEIKTKWNQIPFNGTSQTLLKNLILGLLPNLDWTITNSSYSIEGNIIRIDLVIDKSAMDSANISAIENSLRNIQKTPTQPWNYWSFGNGASIEPSSEVVVNGTLFHLNCTCQSESVAVLEWIYEGINLNEQNAKKNIQFKVTHNDTKGFISSTLTFQPVLKEDSGYYECIVTTYMGCILAKSGIRVHVRVPTVVDVFPLITSVEQGSNASIFCSLRDASEQVYFIWFRNGTQLGNESGFT</sequence>
<dbReference type="AlphaFoldDB" id="A0AAE0SZB2"/>
<dbReference type="PROSITE" id="PS50835">
    <property type="entry name" value="IG_LIKE"/>
    <property type="match status" value="2"/>
</dbReference>
<dbReference type="Pfam" id="PF13927">
    <property type="entry name" value="Ig_3"/>
    <property type="match status" value="1"/>
</dbReference>
<accession>A0AAE0SZB2</accession>
<keyword evidence="1" id="KW-0732">Signal</keyword>
<dbReference type="SUPFAM" id="SSF56436">
    <property type="entry name" value="C-type lectin-like"/>
    <property type="match status" value="1"/>
</dbReference>
<dbReference type="InterPro" id="IPR016186">
    <property type="entry name" value="C-type_lectin-like/link_sf"/>
</dbReference>
<dbReference type="SMART" id="SM00034">
    <property type="entry name" value="CLECT"/>
    <property type="match status" value="1"/>
</dbReference>
<evidence type="ECO:0000256" key="1">
    <source>
        <dbReference type="SAM" id="SignalP"/>
    </source>
</evidence>
<dbReference type="InterPro" id="IPR003598">
    <property type="entry name" value="Ig_sub2"/>
</dbReference>
<dbReference type="Gene3D" id="3.10.100.10">
    <property type="entry name" value="Mannose-Binding Protein A, subunit A"/>
    <property type="match status" value="1"/>
</dbReference>
<dbReference type="Gene3D" id="2.60.40.10">
    <property type="entry name" value="Immunoglobulins"/>
    <property type="match status" value="1"/>
</dbReference>
<feature type="non-terminal residue" evidence="4">
    <location>
        <position position="419"/>
    </location>
</feature>
<dbReference type="InterPro" id="IPR013783">
    <property type="entry name" value="Ig-like_fold"/>
</dbReference>
<dbReference type="InterPro" id="IPR001304">
    <property type="entry name" value="C-type_lectin-like"/>
</dbReference>
<dbReference type="InterPro" id="IPR003599">
    <property type="entry name" value="Ig_sub"/>
</dbReference>
<reference evidence="4" key="3">
    <citation type="submission" date="2023-05" db="EMBL/GenBank/DDBJ databases">
        <authorList>
            <person name="Smith C.H."/>
        </authorList>
    </citation>
    <scope>NUCLEOTIDE SEQUENCE</scope>
    <source>
        <strain evidence="4">CHS0354</strain>
        <tissue evidence="4">Mantle</tissue>
    </source>
</reference>